<keyword evidence="1" id="KW-0479">Metal-binding</keyword>
<dbReference type="Gene3D" id="3.30.2020.30">
    <property type="match status" value="1"/>
</dbReference>
<evidence type="ECO:0000313" key="4">
    <source>
        <dbReference type="EMBL" id="OOZ35726.1"/>
    </source>
</evidence>
<dbReference type="GO" id="GO:0016853">
    <property type="term" value="F:isomerase activity"/>
    <property type="evidence" value="ECO:0007669"/>
    <property type="project" value="UniProtKB-KW"/>
</dbReference>
<dbReference type="Proteomes" id="UP000190896">
    <property type="component" value="Unassembled WGS sequence"/>
</dbReference>
<dbReference type="RefSeq" id="WP_078487968.1">
    <property type="nucleotide sequence ID" value="NZ_MPRJ01000080.1"/>
</dbReference>
<organism evidence="4 5">
    <name type="scientific">Solemya velesiana gill symbiont</name>
    <dbReference type="NCBI Taxonomy" id="1918948"/>
    <lineage>
        <taxon>Bacteria</taxon>
        <taxon>Pseudomonadati</taxon>
        <taxon>Pseudomonadota</taxon>
        <taxon>Gammaproteobacteria</taxon>
        <taxon>sulfur-oxidizing symbionts</taxon>
    </lineage>
</organism>
<proteinExistence type="predicted"/>
<keyword evidence="2" id="KW-0408">Iron</keyword>
<dbReference type="InterPro" id="IPR010376">
    <property type="entry name" value="GBBH-like_N"/>
</dbReference>
<feature type="domain" description="Gamma-butyrobetaine hydroxylase-like N-terminal" evidence="3">
    <location>
        <begin position="10"/>
        <end position="95"/>
    </location>
</feature>
<dbReference type="EMBL" id="MPRJ01000080">
    <property type="protein sequence ID" value="OOZ35726.1"/>
    <property type="molecule type" value="Genomic_DNA"/>
</dbReference>
<evidence type="ECO:0000256" key="2">
    <source>
        <dbReference type="ARBA" id="ARBA00023004"/>
    </source>
</evidence>
<dbReference type="Pfam" id="PF06155">
    <property type="entry name" value="GBBH-like_N"/>
    <property type="match status" value="1"/>
</dbReference>
<protein>
    <submittedName>
        <fullName evidence="4">1-(5-phosphoribosyl)-5-((5-phosphoribosylamino)methylideneamino)imidazole-4-carboxamide isomerase</fullName>
    </submittedName>
</protein>
<keyword evidence="4" id="KW-0413">Isomerase</keyword>
<accession>A0A1T2KSP8</accession>
<dbReference type="InterPro" id="IPR038492">
    <property type="entry name" value="GBBH-like_N_sf"/>
</dbReference>
<dbReference type="PANTHER" id="PTHR35303">
    <property type="entry name" value="OS02G0197800 PROTEIN"/>
    <property type="match status" value="1"/>
</dbReference>
<dbReference type="AlphaFoldDB" id="A0A1T2KSP8"/>
<comment type="caution">
    <text evidence="4">The sequence shown here is derived from an EMBL/GenBank/DDBJ whole genome shotgun (WGS) entry which is preliminary data.</text>
</comment>
<keyword evidence="5" id="KW-1185">Reference proteome</keyword>
<dbReference type="PANTHER" id="PTHR35303:SF5">
    <property type="entry name" value="OS02G0197800 PROTEIN"/>
    <property type="match status" value="1"/>
</dbReference>
<evidence type="ECO:0000313" key="5">
    <source>
        <dbReference type="Proteomes" id="UP000190896"/>
    </source>
</evidence>
<name>A0A1T2KSP8_9GAMM</name>
<evidence type="ECO:0000259" key="3">
    <source>
        <dbReference type="Pfam" id="PF06155"/>
    </source>
</evidence>
<reference evidence="4 5" key="1">
    <citation type="submission" date="2016-11" db="EMBL/GenBank/DDBJ databases">
        <title>Mixed transmission modes and dynamic genome evolution in an obligate animal-bacterial symbiosis.</title>
        <authorList>
            <person name="Russell S.L."/>
            <person name="Corbett-Detig R.B."/>
            <person name="Cavanaugh C.M."/>
        </authorList>
    </citation>
    <scope>NUCLEOTIDE SEQUENCE [LARGE SCALE GENOMIC DNA]</scope>
    <source>
        <strain evidence="4">Se-Cadez</strain>
    </source>
</reference>
<gene>
    <name evidence="4" type="ORF">BOW51_10525</name>
</gene>
<sequence length="119" mass="13501">MSDHPIPVDITLHSKSKVLEVRFDDGACFKLPCEYLRVFSPSGEVRARRGSSGSILVSGKRDVGIEDIRMVGQYAVKLFFDDGHNSGLYDWRYLYELGTQQEENWQAYLKRLAAANASR</sequence>
<dbReference type="OrthoDB" id="9794178at2"/>
<dbReference type="GO" id="GO:0046872">
    <property type="term" value="F:metal ion binding"/>
    <property type="evidence" value="ECO:0007669"/>
    <property type="project" value="UniProtKB-KW"/>
</dbReference>
<evidence type="ECO:0000256" key="1">
    <source>
        <dbReference type="ARBA" id="ARBA00022723"/>
    </source>
</evidence>